<evidence type="ECO:0000313" key="2">
    <source>
        <dbReference type="Proteomes" id="UP000821866"/>
    </source>
</evidence>
<evidence type="ECO:0000313" key="1">
    <source>
        <dbReference type="EMBL" id="KAH7964084.1"/>
    </source>
</evidence>
<name>A0A9J6CZG3_RHIMP</name>
<keyword evidence="2" id="KW-1185">Reference proteome</keyword>
<organism evidence="1 2">
    <name type="scientific">Rhipicephalus microplus</name>
    <name type="common">Cattle tick</name>
    <name type="synonym">Boophilus microplus</name>
    <dbReference type="NCBI Taxonomy" id="6941"/>
    <lineage>
        <taxon>Eukaryota</taxon>
        <taxon>Metazoa</taxon>
        <taxon>Ecdysozoa</taxon>
        <taxon>Arthropoda</taxon>
        <taxon>Chelicerata</taxon>
        <taxon>Arachnida</taxon>
        <taxon>Acari</taxon>
        <taxon>Parasitiformes</taxon>
        <taxon>Ixodida</taxon>
        <taxon>Ixodoidea</taxon>
        <taxon>Ixodidae</taxon>
        <taxon>Rhipicephalinae</taxon>
        <taxon>Rhipicephalus</taxon>
        <taxon>Boophilus</taxon>
    </lineage>
</organism>
<dbReference type="AlphaFoldDB" id="A0A9J6CZG3"/>
<reference evidence="1" key="1">
    <citation type="journal article" date="2020" name="Cell">
        <title>Large-Scale Comparative Analyses of Tick Genomes Elucidate Their Genetic Diversity and Vector Capacities.</title>
        <authorList>
            <consortium name="Tick Genome and Microbiome Consortium (TIGMIC)"/>
            <person name="Jia N."/>
            <person name="Wang J."/>
            <person name="Shi W."/>
            <person name="Du L."/>
            <person name="Sun Y."/>
            <person name="Zhan W."/>
            <person name="Jiang J.F."/>
            <person name="Wang Q."/>
            <person name="Zhang B."/>
            <person name="Ji P."/>
            <person name="Bell-Sakyi L."/>
            <person name="Cui X.M."/>
            <person name="Yuan T.T."/>
            <person name="Jiang B.G."/>
            <person name="Yang W.F."/>
            <person name="Lam T.T."/>
            <person name="Chang Q.C."/>
            <person name="Ding S.J."/>
            <person name="Wang X.J."/>
            <person name="Zhu J.G."/>
            <person name="Ruan X.D."/>
            <person name="Zhao L."/>
            <person name="Wei J.T."/>
            <person name="Ye R.Z."/>
            <person name="Que T.C."/>
            <person name="Du C.H."/>
            <person name="Zhou Y.H."/>
            <person name="Cheng J.X."/>
            <person name="Dai P.F."/>
            <person name="Guo W.B."/>
            <person name="Han X.H."/>
            <person name="Huang E.J."/>
            <person name="Li L.F."/>
            <person name="Wei W."/>
            <person name="Gao Y.C."/>
            <person name="Liu J.Z."/>
            <person name="Shao H.Z."/>
            <person name="Wang X."/>
            <person name="Wang C.C."/>
            <person name="Yang T.C."/>
            <person name="Huo Q.B."/>
            <person name="Li W."/>
            <person name="Chen H.Y."/>
            <person name="Chen S.E."/>
            <person name="Zhou L.G."/>
            <person name="Ni X.B."/>
            <person name="Tian J.H."/>
            <person name="Sheng Y."/>
            <person name="Liu T."/>
            <person name="Pan Y.S."/>
            <person name="Xia L.Y."/>
            <person name="Li J."/>
            <person name="Zhao F."/>
            <person name="Cao W.C."/>
        </authorList>
    </citation>
    <scope>NUCLEOTIDE SEQUENCE</scope>
    <source>
        <strain evidence="1">Rmic-2018</strain>
    </source>
</reference>
<dbReference type="EMBL" id="JABSTU010004260">
    <property type="protein sequence ID" value="KAH7964084.1"/>
    <property type="molecule type" value="Genomic_DNA"/>
</dbReference>
<dbReference type="Proteomes" id="UP000821866">
    <property type="component" value="Unassembled WGS sequence"/>
</dbReference>
<proteinExistence type="predicted"/>
<comment type="caution">
    <text evidence="1">The sequence shown here is derived from an EMBL/GenBank/DDBJ whole genome shotgun (WGS) entry which is preliminary data.</text>
</comment>
<protein>
    <submittedName>
        <fullName evidence="1">Uncharacterized protein</fullName>
    </submittedName>
</protein>
<reference evidence="1" key="2">
    <citation type="submission" date="2021-09" db="EMBL/GenBank/DDBJ databases">
        <authorList>
            <person name="Jia N."/>
            <person name="Wang J."/>
            <person name="Shi W."/>
            <person name="Du L."/>
            <person name="Sun Y."/>
            <person name="Zhan W."/>
            <person name="Jiang J."/>
            <person name="Wang Q."/>
            <person name="Zhang B."/>
            <person name="Ji P."/>
            <person name="Sakyi L.B."/>
            <person name="Cui X."/>
            <person name="Yuan T."/>
            <person name="Jiang B."/>
            <person name="Yang W."/>
            <person name="Lam T.T.-Y."/>
            <person name="Chang Q."/>
            <person name="Ding S."/>
            <person name="Wang X."/>
            <person name="Zhu J."/>
            <person name="Ruan X."/>
            <person name="Zhao L."/>
            <person name="Wei J."/>
            <person name="Que T."/>
            <person name="Du C."/>
            <person name="Cheng J."/>
            <person name="Dai P."/>
            <person name="Han X."/>
            <person name="Huang E."/>
            <person name="Gao Y."/>
            <person name="Liu J."/>
            <person name="Shao H."/>
            <person name="Ye R."/>
            <person name="Li L."/>
            <person name="Wei W."/>
            <person name="Wang X."/>
            <person name="Wang C."/>
            <person name="Huo Q."/>
            <person name="Li W."/>
            <person name="Guo W."/>
            <person name="Chen H."/>
            <person name="Chen S."/>
            <person name="Zhou L."/>
            <person name="Zhou L."/>
            <person name="Ni X."/>
            <person name="Tian J."/>
            <person name="Zhou Y."/>
            <person name="Sheng Y."/>
            <person name="Liu T."/>
            <person name="Pan Y."/>
            <person name="Xia L."/>
            <person name="Li J."/>
            <person name="Zhao F."/>
            <person name="Cao W."/>
        </authorList>
    </citation>
    <scope>NUCLEOTIDE SEQUENCE</scope>
    <source>
        <strain evidence="1">Rmic-2018</strain>
        <tissue evidence="1">Larvae</tissue>
    </source>
</reference>
<accession>A0A9J6CZG3</accession>
<gene>
    <name evidence="1" type="ORF">HPB51_027676</name>
</gene>
<sequence length="323" mass="36449">MSCFTIEAMDRFLVHARLVLWQRVAVQMLRRHWFASIIELLATVACFTQVGHIAPRPEELGNFTTARLFPARYAFPGEWPTFVVYQPPSAYAEDLLASYRQRAEIFEYLNVRSPVKAVRSELELRDACRVHVREAFERDYVLCVSFHGGALPDGVNGSTGFPSLNYTLHMFIRGSSRKLPYLWTTAATGRRCCSSWRSHIACRSVSVSAAPSPRLRRVSGHMGHMPVYHGPQFVGMVDVAEEFCAKLSGQLADPNISTLNVVARHHAITTRTNFFSIHELKAALALCRRTSAPGPDEMSYRALCHLGECARNALLEIYNDSWR</sequence>